<dbReference type="InterPro" id="IPR029063">
    <property type="entry name" value="SAM-dependent_MTases_sf"/>
</dbReference>
<sequence length="264" mass="29488">MPSSLLLVRKDPESTTSQAAEPSQQGINFQQNMSEYVQVDRKVFFAAADRNKDVILDQLKPYLDQSRLVLEVGSGSGQHTQHFSSQYPDVVFQPTEYDVGLLPSIEAYSQDLNRHGHHVKRPLELDATNTAHWDAVLQAGLEESASSATNGTAGCYDLVMTTNVFHISPWIVGESIVRGAGKVLSPGGHLIVYGPFKKNGQFNTESNREFDRTLRSRDPSWGVRDMEAIEVVGAEKETGLRLEKVIDMPSNNYLLVFEKQREHQ</sequence>
<feature type="compositionally biased region" description="Polar residues" evidence="2">
    <location>
        <begin position="14"/>
        <end position="24"/>
    </location>
</feature>
<protein>
    <submittedName>
        <fullName evidence="3">Uncharacterized protein</fullName>
    </submittedName>
</protein>
<dbReference type="PANTHER" id="PTHR20974">
    <property type="entry name" value="UPF0585 PROTEIN CG18661"/>
    <property type="match status" value="1"/>
</dbReference>
<keyword evidence="4" id="KW-1185">Reference proteome</keyword>
<reference evidence="3" key="2">
    <citation type="journal article" date="2022" name="Microbiol. Resour. Announc.">
        <title>Whole-Genome Sequence of Entomortierella parvispora E1425, a Mucoromycotan Fungus Associated with Burkholderiaceae-Related Endosymbiotic Bacteria.</title>
        <authorList>
            <person name="Herlambang A."/>
            <person name="Guo Y."/>
            <person name="Takashima Y."/>
            <person name="Narisawa K."/>
            <person name="Ohta H."/>
            <person name="Nishizawa T."/>
        </authorList>
    </citation>
    <scope>NUCLEOTIDE SEQUENCE</scope>
    <source>
        <strain evidence="3">E1425</strain>
    </source>
</reference>
<dbReference type="OrthoDB" id="10258744at2759"/>
<dbReference type="Pfam" id="PF06080">
    <property type="entry name" value="DUF938"/>
    <property type="match status" value="1"/>
</dbReference>
<gene>
    <name evidence="3" type="ORF">EMPS_06131</name>
</gene>
<dbReference type="AlphaFoldDB" id="A0A9P3HCB2"/>
<dbReference type="Proteomes" id="UP000827284">
    <property type="component" value="Unassembled WGS sequence"/>
</dbReference>
<organism evidence="3 4">
    <name type="scientific">Entomortierella parvispora</name>
    <dbReference type="NCBI Taxonomy" id="205924"/>
    <lineage>
        <taxon>Eukaryota</taxon>
        <taxon>Fungi</taxon>
        <taxon>Fungi incertae sedis</taxon>
        <taxon>Mucoromycota</taxon>
        <taxon>Mortierellomycotina</taxon>
        <taxon>Mortierellomycetes</taxon>
        <taxon>Mortierellales</taxon>
        <taxon>Mortierellaceae</taxon>
        <taxon>Entomortierella</taxon>
    </lineage>
</organism>
<name>A0A9P3HCB2_9FUNG</name>
<feature type="region of interest" description="Disordered" evidence="2">
    <location>
        <begin position="1"/>
        <end position="24"/>
    </location>
</feature>
<comment type="caution">
    <text evidence="3">The sequence shown here is derived from an EMBL/GenBank/DDBJ whole genome shotgun (WGS) entry which is preliminary data.</text>
</comment>
<evidence type="ECO:0000313" key="4">
    <source>
        <dbReference type="Proteomes" id="UP000827284"/>
    </source>
</evidence>
<dbReference type="Gene3D" id="3.40.50.150">
    <property type="entry name" value="Vaccinia Virus protein VP39"/>
    <property type="match status" value="1"/>
</dbReference>
<evidence type="ECO:0000313" key="3">
    <source>
        <dbReference type="EMBL" id="GJJ73773.1"/>
    </source>
</evidence>
<evidence type="ECO:0000256" key="1">
    <source>
        <dbReference type="ARBA" id="ARBA00008308"/>
    </source>
</evidence>
<dbReference type="InterPro" id="IPR010342">
    <property type="entry name" value="DUF938"/>
</dbReference>
<accession>A0A9P3HCB2</accession>
<dbReference type="PANTHER" id="PTHR20974:SF0">
    <property type="entry name" value="UPF0585 PROTEIN CG18661"/>
    <property type="match status" value="1"/>
</dbReference>
<dbReference type="EMBL" id="BQFW01000008">
    <property type="protein sequence ID" value="GJJ73773.1"/>
    <property type="molecule type" value="Genomic_DNA"/>
</dbReference>
<reference evidence="3" key="1">
    <citation type="submission" date="2021-11" db="EMBL/GenBank/DDBJ databases">
        <authorList>
            <person name="Herlambang A."/>
            <person name="Guo Y."/>
            <person name="Takashima Y."/>
            <person name="Nishizawa T."/>
        </authorList>
    </citation>
    <scope>NUCLEOTIDE SEQUENCE</scope>
    <source>
        <strain evidence="3">E1425</strain>
    </source>
</reference>
<dbReference type="SUPFAM" id="SSF53335">
    <property type="entry name" value="S-adenosyl-L-methionine-dependent methyltransferases"/>
    <property type="match status" value="1"/>
</dbReference>
<proteinExistence type="inferred from homology"/>
<evidence type="ECO:0000256" key="2">
    <source>
        <dbReference type="SAM" id="MobiDB-lite"/>
    </source>
</evidence>
<comment type="similarity">
    <text evidence="1">Belongs to the UPF0585 family.</text>
</comment>